<keyword evidence="2" id="KW-0812">Transmembrane</keyword>
<dbReference type="RefSeq" id="WP_154940375.1">
    <property type="nucleotide sequence ID" value="NZ_VIXA01000002.1"/>
</dbReference>
<evidence type="ECO:0000313" key="3">
    <source>
        <dbReference type="EMBL" id="TWG22259.1"/>
    </source>
</evidence>
<organism evidence="3 4">
    <name type="scientific">Micromonospora palomenae</name>
    <dbReference type="NCBI Taxonomy" id="1461247"/>
    <lineage>
        <taxon>Bacteria</taxon>
        <taxon>Bacillati</taxon>
        <taxon>Actinomycetota</taxon>
        <taxon>Actinomycetes</taxon>
        <taxon>Micromonosporales</taxon>
        <taxon>Micromonosporaceae</taxon>
        <taxon>Micromonospora</taxon>
    </lineage>
</organism>
<sequence length="284" mass="29176">MARPSGSTVVAVALVAGSAALVAFLLRQGLDRANLWAGVLALLLTIAGALARAWSGWVSPRPPDGGRRLPTVTGVPVGGPDRPARDPDGPAGDRDRSDGGPSRDTAGRVARLFGAGPWSYRTLAAVVVATVLAVLVVVNLPTGAGPPEVRPTGTGPVAPTGWVQVGGGERLTLADGQSFDLASGVAGGELAPGADLLLTQRADRLGVREPGELAVVGPGAGHEVRRCLEADTWDGTIDGVHELAAGTDVCVRTADGRCAMLTVESPPDVVTRVLTFRYTLWERR</sequence>
<comment type="caution">
    <text evidence="3">The sequence shown here is derived from an EMBL/GenBank/DDBJ whole genome shotgun (WGS) entry which is preliminary data.</text>
</comment>
<feature type="transmembrane region" description="Helical" evidence="2">
    <location>
        <begin position="6"/>
        <end position="26"/>
    </location>
</feature>
<reference evidence="3 4" key="1">
    <citation type="submission" date="2019-06" db="EMBL/GenBank/DDBJ databases">
        <title>Sequencing the genomes of 1000 actinobacteria strains.</title>
        <authorList>
            <person name="Klenk H.-P."/>
        </authorList>
    </citation>
    <scope>NUCLEOTIDE SEQUENCE [LARGE SCALE GENOMIC DNA]</scope>
    <source>
        <strain evidence="3 4">DSM 102131</strain>
    </source>
</reference>
<keyword evidence="4" id="KW-1185">Reference proteome</keyword>
<feature type="region of interest" description="Disordered" evidence="1">
    <location>
        <begin position="60"/>
        <end position="106"/>
    </location>
</feature>
<dbReference type="EMBL" id="VIXA01000002">
    <property type="protein sequence ID" value="TWG22259.1"/>
    <property type="molecule type" value="Genomic_DNA"/>
</dbReference>
<name>A0A561WEG9_9ACTN</name>
<dbReference type="OrthoDB" id="4560550at2"/>
<gene>
    <name evidence="3" type="ORF">FHX75_12781</name>
</gene>
<dbReference type="Proteomes" id="UP000319927">
    <property type="component" value="Unassembled WGS sequence"/>
</dbReference>
<evidence type="ECO:0000313" key="4">
    <source>
        <dbReference type="Proteomes" id="UP000319927"/>
    </source>
</evidence>
<dbReference type="AlphaFoldDB" id="A0A561WEG9"/>
<feature type="transmembrane region" description="Helical" evidence="2">
    <location>
        <begin position="33"/>
        <end position="54"/>
    </location>
</feature>
<feature type="transmembrane region" description="Helical" evidence="2">
    <location>
        <begin position="118"/>
        <end position="140"/>
    </location>
</feature>
<evidence type="ECO:0000256" key="1">
    <source>
        <dbReference type="SAM" id="MobiDB-lite"/>
    </source>
</evidence>
<protein>
    <submittedName>
        <fullName evidence="3">Uncharacterized protein</fullName>
    </submittedName>
</protein>
<keyword evidence="2" id="KW-1133">Transmembrane helix</keyword>
<proteinExistence type="predicted"/>
<evidence type="ECO:0000256" key="2">
    <source>
        <dbReference type="SAM" id="Phobius"/>
    </source>
</evidence>
<feature type="compositionally biased region" description="Basic and acidic residues" evidence="1">
    <location>
        <begin position="82"/>
        <end position="98"/>
    </location>
</feature>
<keyword evidence="2" id="KW-0472">Membrane</keyword>
<accession>A0A561WEG9</accession>